<reference evidence="2 3" key="1">
    <citation type="journal article" date="2018" name="Nat. Biotechnol.">
        <title>A standardized bacterial taxonomy based on genome phylogeny substantially revises the tree of life.</title>
        <authorList>
            <person name="Parks D.H."/>
            <person name="Chuvochina M."/>
            <person name="Waite D.W."/>
            <person name="Rinke C."/>
            <person name="Skarshewski A."/>
            <person name="Chaumeil P.A."/>
            <person name="Hugenholtz P."/>
        </authorList>
    </citation>
    <scope>NUCLEOTIDE SEQUENCE [LARGE SCALE GENOMIC DNA]</scope>
    <source>
        <strain evidence="2">UBA10707</strain>
    </source>
</reference>
<keyword evidence="1" id="KW-0472">Membrane</keyword>
<keyword evidence="1" id="KW-1133">Transmembrane helix</keyword>
<evidence type="ECO:0000256" key="1">
    <source>
        <dbReference type="SAM" id="Phobius"/>
    </source>
</evidence>
<proteinExistence type="predicted"/>
<feature type="transmembrane region" description="Helical" evidence="1">
    <location>
        <begin position="172"/>
        <end position="193"/>
    </location>
</feature>
<feature type="transmembrane region" description="Helical" evidence="1">
    <location>
        <begin position="7"/>
        <end position="31"/>
    </location>
</feature>
<keyword evidence="1" id="KW-0812">Transmembrane</keyword>
<evidence type="ECO:0000313" key="3">
    <source>
        <dbReference type="Proteomes" id="UP000264036"/>
    </source>
</evidence>
<dbReference type="AlphaFoldDB" id="A0A356LKI4"/>
<accession>A0A356LKI4</accession>
<protein>
    <submittedName>
        <fullName evidence="2">DedA family protein</fullName>
    </submittedName>
</protein>
<organism evidence="2 3">
    <name type="scientific">Advenella kashmirensis</name>
    <dbReference type="NCBI Taxonomy" id="310575"/>
    <lineage>
        <taxon>Bacteria</taxon>
        <taxon>Pseudomonadati</taxon>
        <taxon>Pseudomonadota</taxon>
        <taxon>Betaproteobacteria</taxon>
        <taxon>Burkholderiales</taxon>
        <taxon>Alcaligenaceae</taxon>
    </lineage>
</organism>
<dbReference type="EMBL" id="DOEK01000039">
    <property type="protein sequence ID" value="HBP31497.1"/>
    <property type="molecule type" value="Genomic_DNA"/>
</dbReference>
<sequence length="194" mass="20994">MLWVREMLTVLSLPTVGLPGIFVVALVSATLLPLGSEPVVIAYLKIAPDMFWPAMVIATVGNTIGGVITYYMGTAAKVAYEKFQHKQALAAGEIVDETGLAVAAEEKYLSEGDDAAPAPAAPGKEGGRWHGKMTYYFDRFGPAALLFSWLPVVGDPLCGVAGWMRLPLLPSIVFMTIGKFLRYLLMTSAVLWLW</sequence>
<dbReference type="InterPro" id="IPR051311">
    <property type="entry name" value="DedA_domain"/>
</dbReference>
<evidence type="ECO:0000313" key="2">
    <source>
        <dbReference type="EMBL" id="HBP31497.1"/>
    </source>
</evidence>
<dbReference type="PANTHER" id="PTHR42709">
    <property type="entry name" value="ALKALINE PHOSPHATASE LIKE PROTEIN"/>
    <property type="match status" value="1"/>
</dbReference>
<feature type="transmembrane region" description="Helical" evidence="1">
    <location>
        <begin position="51"/>
        <end position="72"/>
    </location>
</feature>
<feature type="transmembrane region" description="Helical" evidence="1">
    <location>
        <begin position="143"/>
        <end position="166"/>
    </location>
</feature>
<gene>
    <name evidence="2" type="ORF">DD666_19065</name>
</gene>
<dbReference type="Proteomes" id="UP000264036">
    <property type="component" value="Unassembled WGS sequence"/>
</dbReference>
<name>A0A356LKI4_9BURK</name>
<dbReference type="PANTHER" id="PTHR42709:SF4">
    <property type="entry name" value="INNER MEMBRANE PROTEIN YQAA"/>
    <property type="match status" value="1"/>
</dbReference>
<comment type="caution">
    <text evidence="2">The sequence shown here is derived from an EMBL/GenBank/DDBJ whole genome shotgun (WGS) entry which is preliminary data.</text>
</comment>